<proteinExistence type="predicted"/>
<feature type="non-terminal residue" evidence="1">
    <location>
        <position position="1"/>
    </location>
</feature>
<accession>A0A382UQJ9</accession>
<sequence length="63" mass="6946">HTENEMAHFIDCARGDATPLTDGPGSVQGLRVIWRLYEAEKQGRLADLRGLGLDQVDARGRLV</sequence>
<gene>
    <name evidence="1" type="ORF">METZ01_LOCUS389393</name>
</gene>
<protein>
    <recommendedName>
        <fullName evidence="2">Gfo/Idh/MocA-like oxidoreductase C-terminal domain-containing protein</fullName>
    </recommendedName>
</protein>
<evidence type="ECO:0008006" key="2">
    <source>
        <dbReference type="Google" id="ProtNLM"/>
    </source>
</evidence>
<reference evidence="1" key="1">
    <citation type="submission" date="2018-05" db="EMBL/GenBank/DDBJ databases">
        <authorList>
            <person name="Lanie J.A."/>
            <person name="Ng W.-L."/>
            <person name="Kazmierczak K.M."/>
            <person name="Andrzejewski T.M."/>
            <person name="Davidsen T.M."/>
            <person name="Wayne K.J."/>
            <person name="Tettelin H."/>
            <person name="Glass J.I."/>
            <person name="Rusch D."/>
            <person name="Podicherti R."/>
            <person name="Tsui H.-C.T."/>
            <person name="Winkler M.E."/>
        </authorList>
    </citation>
    <scope>NUCLEOTIDE SEQUENCE</scope>
</reference>
<name>A0A382UQJ9_9ZZZZ</name>
<evidence type="ECO:0000313" key="1">
    <source>
        <dbReference type="EMBL" id="SVD36539.1"/>
    </source>
</evidence>
<organism evidence="1">
    <name type="scientific">marine metagenome</name>
    <dbReference type="NCBI Taxonomy" id="408172"/>
    <lineage>
        <taxon>unclassified sequences</taxon>
        <taxon>metagenomes</taxon>
        <taxon>ecological metagenomes</taxon>
    </lineage>
</organism>
<dbReference type="Gene3D" id="3.30.360.10">
    <property type="entry name" value="Dihydrodipicolinate Reductase, domain 2"/>
    <property type="match status" value="1"/>
</dbReference>
<dbReference type="AlphaFoldDB" id="A0A382UQJ9"/>
<dbReference type="EMBL" id="UINC01146042">
    <property type="protein sequence ID" value="SVD36539.1"/>
    <property type="molecule type" value="Genomic_DNA"/>
</dbReference>